<dbReference type="Pfam" id="PF02225">
    <property type="entry name" value="PA"/>
    <property type="match status" value="1"/>
</dbReference>
<keyword evidence="14" id="KW-1185">Reference proteome</keyword>
<dbReference type="AlphaFoldDB" id="A0A8S1VI68"/>
<protein>
    <recommendedName>
        <fullName evidence="15">PA domain-containing protein</fullName>
    </recommendedName>
</protein>
<dbReference type="PANTHER" id="PTHR22702:SF1">
    <property type="entry name" value="PROTEASE-ASSOCIATED DOMAIN-CONTAINING PROTEIN 1"/>
    <property type="match status" value="1"/>
</dbReference>
<accession>A0A8S1VI68</accession>
<evidence type="ECO:0000256" key="4">
    <source>
        <dbReference type="ARBA" id="ARBA00022737"/>
    </source>
</evidence>
<feature type="chain" id="PRO_5035869736" description="PA domain-containing protein" evidence="10">
    <location>
        <begin position="16"/>
        <end position="453"/>
    </location>
</feature>
<evidence type="ECO:0000256" key="10">
    <source>
        <dbReference type="SAM" id="SignalP"/>
    </source>
</evidence>
<comment type="subcellular location">
    <subcellularLocation>
        <location evidence="8">Endomembrane system</location>
        <topology evidence="8">Single-pass membrane protein</topology>
    </subcellularLocation>
    <subcellularLocation>
        <location evidence="1">Membrane</location>
        <topology evidence="1">Single-pass type I membrane protein</topology>
    </subcellularLocation>
</comment>
<reference evidence="13" key="1">
    <citation type="submission" date="2021-01" db="EMBL/GenBank/DDBJ databases">
        <authorList>
            <consortium name="Genoscope - CEA"/>
            <person name="William W."/>
        </authorList>
    </citation>
    <scope>NUCLEOTIDE SEQUENCE</scope>
</reference>
<evidence type="ECO:0000259" key="12">
    <source>
        <dbReference type="Pfam" id="PF25011"/>
    </source>
</evidence>
<feature type="transmembrane region" description="Helical" evidence="9">
    <location>
        <begin position="398"/>
        <end position="420"/>
    </location>
</feature>
<keyword evidence="5 9" id="KW-1133">Transmembrane helix</keyword>
<evidence type="ECO:0000256" key="7">
    <source>
        <dbReference type="ARBA" id="ARBA00023180"/>
    </source>
</evidence>
<evidence type="ECO:0000256" key="5">
    <source>
        <dbReference type="ARBA" id="ARBA00022989"/>
    </source>
</evidence>
<keyword evidence="2 9" id="KW-0812">Transmembrane</keyword>
<feature type="domain" description="Vacuolar sorting receptor thioredoxin-like" evidence="12">
    <location>
        <begin position="193"/>
        <end position="371"/>
    </location>
</feature>
<evidence type="ECO:0000259" key="11">
    <source>
        <dbReference type="Pfam" id="PF02225"/>
    </source>
</evidence>
<evidence type="ECO:0000256" key="3">
    <source>
        <dbReference type="ARBA" id="ARBA00022729"/>
    </source>
</evidence>
<feature type="signal peptide" evidence="10">
    <location>
        <begin position="1"/>
        <end position="15"/>
    </location>
</feature>
<keyword evidence="4" id="KW-0677">Repeat</keyword>
<keyword evidence="3 10" id="KW-0732">Signal</keyword>
<evidence type="ECO:0000256" key="6">
    <source>
        <dbReference type="ARBA" id="ARBA00023136"/>
    </source>
</evidence>
<name>A0A8S1VI68_9CILI</name>
<evidence type="ECO:0000313" key="14">
    <source>
        <dbReference type="Proteomes" id="UP000689195"/>
    </source>
</evidence>
<evidence type="ECO:0008006" key="15">
    <source>
        <dbReference type="Google" id="ProtNLM"/>
    </source>
</evidence>
<dbReference type="PANTHER" id="PTHR22702">
    <property type="entry name" value="PROTEASE-ASSOCIATED DOMAIN-CONTAINING PROTEIN"/>
    <property type="match status" value="1"/>
</dbReference>
<dbReference type="GO" id="GO:0016020">
    <property type="term" value="C:membrane"/>
    <property type="evidence" value="ECO:0007669"/>
    <property type="project" value="UniProtKB-SubCell"/>
</dbReference>
<evidence type="ECO:0000256" key="9">
    <source>
        <dbReference type="SAM" id="Phobius"/>
    </source>
</evidence>
<dbReference type="Pfam" id="PF25011">
    <property type="entry name" value="VSR_TRX"/>
    <property type="match status" value="1"/>
</dbReference>
<sequence>MTFCVLFIILGVTLAKLKVQSPIKMEDFPDIVYAEYSVANFGHIPYGKRMAGQLFAPPVDPEKDKTLKLCEQAPYNMNLQFYSPASEKWLIVRRGDCPFTRKAINAQNMKAKLLIIVDNRDEKVESIMMADDGNGYQIDIPSILISKIDGEKLLQFLEKSTSRYLIGTIEFKLSQTSNKTNVLFGLNIENKDTFKLINEFRPMYLELQEHINFQIFYEVLRCLSCEANNWKTENQDCLGGGRYCQFDPNGIAFGTGSDVLREQLRQSCIWQYNTERWWSYMNYFTKKCTKANEYDQCFTYFATPEEKAAIEKCIQDSYLNQLEPEKGENTILEQYFKLRYQSGIIFYPGVSINSLAYRGNIEAEEIKEAICASFIEMPDACAEKLVIYEPNSEIENSYFWLIVVVITISVLFILFIVFIYRRQMNQSMQKNIREQVSQQVNNYVRFYESRSEK</sequence>
<feature type="domain" description="PA" evidence="11">
    <location>
        <begin position="81"/>
        <end position="153"/>
    </location>
</feature>
<dbReference type="InterPro" id="IPR056858">
    <property type="entry name" value="VSR_TRX"/>
</dbReference>
<evidence type="ECO:0000256" key="1">
    <source>
        <dbReference type="ARBA" id="ARBA00004479"/>
    </source>
</evidence>
<gene>
    <name evidence="13" type="ORF">PPENT_87.1.T0640236</name>
</gene>
<dbReference type="OrthoDB" id="10045365at2759"/>
<dbReference type="GO" id="GO:0012505">
    <property type="term" value="C:endomembrane system"/>
    <property type="evidence" value="ECO:0007669"/>
    <property type="project" value="UniProtKB-SubCell"/>
</dbReference>
<dbReference type="Proteomes" id="UP000689195">
    <property type="component" value="Unassembled WGS sequence"/>
</dbReference>
<dbReference type="EMBL" id="CAJJDO010000064">
    <property type="protein sequence ID" value="CAD8176233.1"/>
    <property type="molecule type" value="Genomic_DNA"/>
</dbReference>
<comment type="caution">
    <text evidence="13">The sequence shown here is derived from an EMBL/GenBank/DDBJ whole genome shotgun (WGS) entry which is preliminary data.</text>
</comment>
<evidence type="ECO:0000256" key="2">
    <source>
        <dbReference type="ARBA" id="ARBA00022692"/>
    </source>
</evidence>
<keyword evidence="7" id="KW-0325">Glycoprotein</keyword>
<proteinExistence type="predicted"/>
<dbReference type="InterPro" id="IPR003137">
    <property type="entry name" value="PA_domain"/>
</dbReference>
<evidence type="ECO:0000313" key="13">
    <source>
        <dbReference type="EMBL" id="CAD8176233.1"/>
    </source>
</evidence>
<keyword evidence="6 9" id="KW-0472">Membrane</keyword>
<evidence type="ECO:0000256" key="8">
    <source>
        <dbReference type="ARBA" id="ARBA00037847"/>
    </source>
</evidence>
<organism evidence="13 14">
    <name type="scientific">Paramecium pentaurelia</name>
    <dbReference type="NCBI Taxonomy" id="43138"/>
    <lineage>
        <taxon>Eukaryota</taxon>
        <taxon>Sar</taxon>
        <taxon>Alveolata</taxon>
        <taxon>Ciliophora</taxon>
        <taxon>Intramacronucleata</taxon>
        <taxon>Oligohymenophorea</taxon>
        <taxon>Peniculida</taxon>
        <taxon>Parameciidae</taxon>
        <taxon>Paramecium</taxon>
    </lineage>
</organism>